<dbReference type="PANTHER" id="PTHR48050">
    <property type="entry name" value="STEROL 3-BETA-GLUCOSYLTRANSFERASE"/>
    <property type="match status" value="1"/>
</dbReference>
<organism evidence="4">
    <name type="scientific">Chromera velia CCMP2878</name>
    <dbReference type="NCBI Taxonomy" id="1169474"/>
    <lineage>
        <taxon>Eukaryota</taxon>
        <taxon>Sar</taxon>
        <taxon>Alveolata</taxon>
        <taxon>Colpodellida</taxon>
        <taxon>Chromeraceae</taxon>
        <taxon>Chromera</taxon>
    </lineage>
</organism>
<evidence type="ECO:0000259" key="3">
    <source>
        <dbReference type="Pfam" id="PF06722"/>
    </source>
</evidence>
<proteinExistence type="predicted"/>
<evidence type="ECO:0000256" key="2">
    <source>
        <dbReference type="SAM" id="MobiDB-lite"/>
    </source>
</evidence>
<feature type="domain" description="Erythromycin biosynthesis protein CIII-like C-terminal" evidence="3">
    <location>
        <begin position="332"/>
        <end position="448"/>
    </location>
</feature>
<sequence>MTISVAVVPIPFVGHLNPFLAVVKALVKAGARVTCFGDASIKKAVVKAGAEYRFYYGSLFEPDEKHYTLAVAKVKEERGLPDVPHPLSRAQVATLCIHEMAAAVAAVNPDVIVFDPFATDAVVVSRLLNIPPVSLIPYSGMGIMGDEAWSLGHTDISLAELIASKEFQEVREGMKAACGIDPFDESLPMQHFSKDLNIVTVIEELTRSLDPVRDPIAFGYNKEAQEKQVFVGGCVELDARQNGLMDDPKEHEFLCEKIDEARKAGKQILLASLGTVVTGFLWESPPDGFKIGGCDTGRAFFEAVAGCLVKAVGVEALVQKVFVILVCGPFPNAAEGLGELPPNVVCAKSIRQAELLTQCDAFLSHLGANSMTEALIAGKPLIPFPAFGDQPCNAQVVLKNGAASGSWEMWRSGQSATVEAVRASVVEVLDQSGSCRKNAIRLGEKIQSAGGGEAAAKALLDFVSRQQCENQSPKVNGAVANSEETAPHPSPLLCREEGDHLAPQPTERKKKKRGARRRRRCSECGEVLGRESCGIFFCGVYGNKEREGNGGIERVIAVRGRKGNREYEVRGKGEEGTVWLPKASVSKVLVARFWAFRGQKSGKSPEEGEMKKIIDTRGSEKDRQYSVKRKGKGRPFWVPTGKVPKNLIATFWQKKRTV</sequence>
<protein>
    <recommendedName>
        <fullName evidence="3">Erythromycin biosynthesis protein CIII-like C-terminal domain-containing protein</fullName>
    </recommendedName>
</protein>
<dbReference type="InterPro" id="IPR002213">
    <property type="entry name" value="UDP_glucos_trans"/>
</dbReference>
<dbReference type="PANTHER" id="PTHR48050:SF13">
    <property type="entry name" value="STEROL 3-BETA-GLUCOSYLTRANSFERASE UGT80A2"/>
    <property type="match status" value="1"/>
</dbReference>
<dbReference type="VEuPathDB" id="CryptoDB:Cvel_13283"/>
<dbReference type="GO" id="GO:0016758">
    <property type="term" value="F:hexosyltransferase activity"/>
    <property type="evidence" value="ECO:0007669"/>
    <property type="project" value="UniProtKB-ARBA"/>
</dbReference>
<dbReference type="InterPro" id="IPR050426">
    <property type="entry name" value="Glycosyltransferase_28"/>
</dbReference>
<evidence type="ECO:0000256" key="1">
    <source>
        <dbReference type="ARBA" id="ARBA00022679"/>
    </source>
</evidence>
<name>A0A0G4ID69_9ALVE</name>
<dbReference type="EMBL" id="CDMZ01005845">
    <property type="protein sequence ID" value="CEM55128.1"/>
    <property type="molecule type" value="Genomic_DNA"/>
</dbReference>
<accession>A0A0G4ID69</accession>
<feature type="region of interest" description="Disordered" evidence="2">
    <location>
        <begin position="473"/>
        <end position="516"/>
    </location>
</feature>
<dbReference type="Pfam" id="PF06722">
    <property type="entry name" value="EryCIII-like_C"/>
    <property type="match status" value="1"/>
</dbReference>
<dbReference type="InterPro" id="IPR010610">
    <property type="entry name" value="EryCIII-like_C"/>
</dbReference>
<evidence type="ECO:0000313" key="4">
    <source>
        <dbReference type="EMBL" id="CEM55128.1"/>
    </source>
</evidence>
<keyword evidence="1" id="KW-0808">Transferase</keyword>
<dbReference type="Gene3D" id="2.40.50.40">
    <property type="match status" value="1"/>
</dbReference>
<reference evidence="4" key="1">
    <citation type="submission" date="2014-11" db="EMBL/GenBank/DDBJ databases">
        <authorList>
            <person name="Otto D Thomas"/>
            <person name="Naeem Raeece"/>
        </authorList>
    </citation>
    <scope>NUCLEOTIDE SEQUENCE</scope>
</reference>
<dbReference type="Gene3D" id="3.40.50.2000">
    <property type="entry name" value="Glycogen Phosphorylase B"/>
    <property type="match status" value="2"/>
</dbReference>
<dbReference type="SUPFAM" id="SSF53756">
    <property type="entry name" value="UDP-Glycosyltransferase/glycogen phosphorylase"/>
    <property type="match status" value="1"/>
</dbReference>
<dbReference type="PhylomeDB" id="A0A0G4ID69"/>
<dbReference type="CDD" id="cd00024">
    <property type="entry name" value="CD_CSD"/>
    <property type="match status" value="1"/>
</dbReference>
<dbReference type="GO" id="GO:0008194">
    <property type="term" value="F:UDP-glycosyltransferase activity"/>
    <property type="evidence" value="ECO:0007669"/>
    <property type="project" value="InterPro"/>
</dbReference>
<dbReference type="CDD" id="cd03784">
    <property type="entry name" value="GT1_Gtf-like"/>
    <property type="match status" value="1"/>
</dbReference>
<dbReference type="AlphaFoldDB" id="A0A0G4ID69"/>
<gene>
    <name evidence="4" type="ORF">Cvel_13283</name>
</gene>